<feature type="transmembrane region" description="Helical" evidence="6">
    <location>
        <begin position="70"/>
        <end position="90"/>
    </location>
</feature>
<feature type="transmembrane region" description="Helical" evidence="6">
    <location>
        <begin position="111"/>
        <end position="133"/>
    </location>
</feature>
<keyword evidence="3 6" id="KW-0812">Transmembrane</keyword>
<feature type="transmembrane region" description="Helical" evidence="6">
    <location>
        <begin position="145"/>
        <end position="168"/>
    </location>
</feature>
<feature type="transmembrane region" description="Helical" evidence="6">
    <location>
        <begin position="327"/>
        <end position="349"/>
    </location>
</feature>
<keyword evidence="5 6" id="KW-0472">Membrane</keyword>
<feature type="transmembrane region" description="Helical" evidence="6">
    <location>
        <begin position="385"/>
        <end position="407"/>
    </location>
</feature>
<evidence type="ECO:0000256" key="6">
    <source>
        <dbReference type="SAM" id="Phobius"/>
    </source>
</evidence>
<dbReference type="PANTHER" id="PTHR19432:SF35">
    <property type="entry name" value="SOLUTE CARRIER FAMILY 45 MEMBER 3 ISOFORM X1"/>
    <property type="match status" value="1"/>
</dbReference>
<reference key="2">
    <citation type="submission" date="2011-05" db="EMBL/GenBank/DDBJ databases">
        <title>The Genome Sequence of Magnaporthe oryzae 70-15.</title>
        <authorList>
            <consortium name="The Broad Institute Genome Sequencing Platform"/>
            <person name="Ma L.-J."/>
            <person name="Dead R."/>
            <person name="Young S.K."/>
            <person name="Zeng Q."/>
            <person name="Gargeya S."/>
            <person name="Fitzgerald M."/>
            <person name="Haas B."/>
            <person name="Abouelleil A."/>
            <person name="Alvarado L."/>
            <person name="Arachchi H.M."/>
            <person name="Berlin A."/>
            <person name="Brown A."/>
            <person name="Chapman S.B."/>
            <person name="Chen Z."/>
            <person name="Dunbar C."/>
            <person name="Freedman E."/>
            <person name="Gearin G."/>
            <person name="Gellesch M."/>
            <person name="Goldberg J."/>
            <person name="Griggs A."/>
            <person name="Gujja S."/>
            <person name="Heiman D."/>
            <person name="Howarth C."/>
            <person name="Larson L."/>
            <person name="Lui A."/>
            <person name="MacDonald P.J.P."/>
            <person name="Mehta T."/>
            <person name="Montmayeur A."/>
            <person name="Murphy C."/>
            <person name="Neiman D."/>
            <person name="Pearson M."/>
            <person name="Priest M."/>
            <person name="Roberts A."/>
            <person name="Saif S."/>
            <person name="Shea T."/>
            <person name="Shenoy N."/>
            <person name="Sisk P."/>
            <person name="Stolte C."/>
            <person name="Sykes S."/>
            <person name="Yandava C."/>
            <person name="Wortman J."/>
            <person name="Nusbaum C."/>
            <person name="Birren B."/>
        </authorList>
    </citation>
    <scope>NUCLEOTIDE SEQUENCE</scope>
    <source>
        <strain>70-15</strain>
    </source>
</reference>
<dbReference type="Pfam" id="PF13347">
    <property type="entry name" value="MFS_2"/>
    <property type="match status" value="1"/>
</dbReference>
<feature type="transmembrane region" description="Helical" evidence="6">
    <location>
        <begin position="213"/>
        <end position="238"/>
    </location>
</feature>
<evidence type="ECO:0008006" key="9">
    <source>
        <dbReference type="Google" id="ProtNLM"/>
    </source>
</evidence>
<dbReference type="SMR" id="G4N8J1"/>
<keyword evidence="8" id="KW-1185">Reference proteome</keyword>
<reference evidence="7 8" key="1">
    <citation type="journal article" date="2005" name="Nature">
        <title>The genome sequence of the rice blast fungus Magnaporthe grisea.</title>
        <authorList>
            <person name="Dean R.A."/>
            <person name="Talbot N.J."/>
            <person name="Ebbole D.J."/>
            <person name="Farman M.L."/>
            <person name="Mitchell T.K."/>
            <person name="Orbach M.J."/>
            <person name="Thon M."/>
            <person name="Kulkarni R."/>
            <person name="Xu J.R."/>
            <person name="Pan H."/>
            <person name="Read N.D."/>
            <person name="Lee Y.H."/>
            <person name="Carbone I."/>
            <person name="Brown D."/>
            <person name="Oh Y.Y."/>
            <person name="Donofrio N."/>
            <person name="Jeong J.S."/>
            <person name="Soanes D.M."/>
            <person name="Djonovic S."/>
            <person name="Kolomiets E."/>
            <person name="Rehmeyer C."/>
            <person name="Li W."/>
            <person name="Harding M."/>
            <person name="Kim S."/>
            <person name="Lebrun M.H."/>
            <person name="Bohnert H."/>
            <person name="Coughlan S."/>
            <person name="Butler J."/>
            <person name="Calvo S."/>
            <person name="Ma L.J."/>
            <person name="Nicol R."/>
            <person name="Purcell S."/>
            <person name="Nusbaum C."/>
            <person name="Galagan J.E."/>
            <person name="Birren B.W."/>
        </authorList>
    </citation>
    <scope>NUCLEOTIDE SEQUENCE [LARGE SCALE GENOMIC DNA]</scope>
    <source>
        <strain evidence="8">70-15 / ATCC MYA-4617 / FGSC 8958</strain>
    </source>
</reference>
<dbReference type="SUPFAM" id="SSF103473">
    <property type="entry name" value="MFS general substrate transporter"/>
    <property type="match status" value="1"/>
</dbReference>
<dbReference type="GeneID" id="2676528"/>
<dbReference type="GO" id="GO:0005886">
    <property type="term" value="C:plasma membrane"/>
    <property type="evidence" value="ECO:0007669"/>
    <property type="project" value="TreeGrafter"/>
</dbReference>
<dbReference type="HOGENOM" id="CLU_018303_1_1_1"/>
<keyword evidence="4 6" id="KW-1133">Transmembrane helix</keyword>
<name>G4N8J1_PYRO7</name>
<dbReference type="OrthoDB" id="28755at2759"/>
<dbReference type="eggNOG" id="KOG0637">
    <property type="taxonomic scope" value="Eukaryota"/>
</dbReference>
<dbReference type="OMA" id="FQWYALF"/>
<evidence type="ECO:0000256" key="4">
    <source>
        <dbReference type="ARBA" id="ARBA00022989"/>
    </source>
</evidence>
<gene>
    <name evidence="7" type="ORF">MGG_03430</name>
</gene>
<evidence type="ECO:0000256" key="1">
    <source>
        <dbReference type="ARBA" id="ARBA00004141"/>
    </source>
</evidence>
<organism evidence="7 8">
    <name type="scientific">Pyricularia oryzae (strain 70-15 / ATCC MYA-4617 / FGSC 8958)</name>
    <name type="common">Rice blast fungus</name>
    <name type="synonym">Magnaporthe oryzae</name>
    <dbReference type="NCBI Taxonomy" id="242507"/>
    <lineage>
        <taxon>Eukaryota</taxon>
        <taxon>Fungi</taxon>
        <taxon>Dikarya</taxon>
        <taxon>Ascomycota</taxon>
        <taxon>Pezizomycotina</taxon>
        <taxon>Sordariomycetes</taxon>
        <taxon>Sordariomycetidae</taxon>
        <taxon>Magnaporthales</taxon>
        <taxon>Pyriculariaceae</taxon>
        <taxon>Pyricularia</taxon>
    </lineage>
</organism>
<protein>
    <recommendedName>
        <fullName evidence="9">General alpha-glucoside permease</fullName>
    </recommendedName>
</protein>
<comment type="subcellular location">
    <subcellularLocation>
        <location evidence="1">Membrane</location>
        <topology evidence="1">Multi-pass membrane protein</topology>
    </subcellularLocation>
</comment>
<dbReference type="GO" id="GO:0008506">
    <property type="term" value="F:sucrose:proton symporter activity"/>
    <property type="evidence" value="ECO:0007669"/>
    <property type="project" value="TreeGrafter"/>
</dbReference>
<feature type="transmembrane region" description="Helical" evidence="6">
    <location>
        <begin position="180"/>
        <end position="201"/>
    </location>
</feature>
<sequence length="483" mass="50861">MAASASSSFDDPAEAETAQLMFEFEDFAHQPPAEPLSTRRLLLLTCPSLGLQVCWFLLQTSGTPCLRSLGITPSWISLIWALGPIFGAFVQPVIGQLSDELHHPLGRRKPVMLAGAGAVISSVLAMACALALAPPGAQAWWPRAVAVGCLVVLLFAINAYSVGVRAIVVDVCPPAQQPAAAAWAMRWNVLGSAALSALGVVSTLQGRRDADPVAVFLKLALVAAVLSAVTVGLVCVLVSDTAPPRPKVQEGGGGGVGRVLAMCRLGEIYRRWGRLPPVTGQVCGVQLFAWLGWFPVLYYMSTYAYETALYQASHLTDPEAYAEPYPLYASLSFALGTLLSTLILTLLTATRLLAPAHLPRLWLCSQLLAAVSLLLTMALRTTAAALVLLALVGATWAVTMWVPFALINTELAELGSTGVAGAQGLHNMAVSLPQVASALLCACVLAGLDMLGMAHGAVWLLRLAAVPVGWSTWLIWRLDGGGA</sequence>
<dbReference type="PANTHER" id="PTHR19432">
    <property type="entry name" value="SUGAR TRANSPORTER"/>
    <property type="match status" value="1"/>
</dbReference>
<dbReference type="VEuPathDB" id="FungiDB:MGG_03430"/>
<feature type="transmembrane region" description="Helical" evidence="6">
    <location>
        <begin position="361"/>
        <end position="379"/>
    </location>
</feature>
<dbReference type="InParanoid" id="G4N8J1"/>
<evidence type="ECO:0000256" key="2">
    <source>
        <dbReference type="ARBA" id="ARBA00022448"/>
    </source>
</evidence>
<dbReference type="RefSeq" id="XP_003716504.1">
    <property type="nucleotide sequence ID" value="XM_003716456.1"/>
</dbReference>
<proteinExistence type="predicted"/>
<dbReference type="InterPro" id="IPR036259">
    <property type="entry name" value="MFS_trans_sf"/>
</dbReference>
<feature type="transmembrane region" description="Helical" evidence="6">
    <location>
        <begin position="454"/>
        <end position="476"/>
    </location>
</feature>
<feature type="transmembrane region" description="Helical" evidence="6">
    <location>
        <begin position="278"/>
        <end position="300"/>
    </location>
</feature>
<evidence type="ECO:0000313" key="8">
    <source>
        <dbReference type="Proteomes" id="UP000009058"/>
    </source>
</evidence>
<accession>G4N8J1</accession>
<dbReference type="AlphaFoldDB" id="G4N8J1"/>
<evidence type="ECO:0000256" key="5">
    <source>
        <dbReference type="ARBA" id="ARBA00023136"/>
    </source>
</evidence>
<dbReference type="KEGG" id="mgr:MGG_03430"/>
<keyword evidence="2" id="KW-0813">Transport</keyword>
<dbReference type="Gene3D" id="1.20.1250.20">
    <property type="entry name" value="MFS general substrate transporter like domains"/>
    <property type="match status" value="1"/>
</dbReference>
<dbReference type="EMBL" id="CM001234">
    <property type="protein sequence ID" value="EHA50185.1"/>
    <property type="molecule type" value="Genomic_DNA"/>
</dbReference>
<evidence type="ECO:0000256" key="3">
    <source>
        <dbReference type="ARBA" id="ARBA00022692"/>
    </source>
</evidence>
<dbReference type="Proteomes" id="UP000009058">
    <property type="component" value="Chromosome 4"/>
</dbReference>
<evidence type="ECO:0000313" key="7">
    <source>
        <dbReference type="EMBL" id="EHA50185.1"/>
    </source>
</evidence>
<feature type="transmembrane region" description="Helical" evidence="6">
    <location>
        <begin position="428"/>
        <end position="448"/>
    </location>
</feature>